<dbReference type="GO" id="GO:0008236">
    <property type="term" value="F:serine-type peptidase activity"/>
    <property type="evidence" value="ECO:0007669"/>
    <property type="project" value="UniProtKB-KW"/>
</dbReference>
<evidence type="ECO:0000256" key="6">
    <source>
        <dbReference type="ARBA" id="ARBA00022825"/>
    </source>
</evidence>
<evidence type="ECO:0008006" key="9">
    <source>
        <dbReference type="Google" id="ProtNLM"/>
    </source>
</evidence>
<dbReference type="GO" id="GO:0006508">
    <property type="term" value="P:proteolysis"/>
    <property type="evidence" value="ECO:0007669"/>
    <property type="project" value="UniProtKB-KW"/>
</dbReference>
<dbReference type="PANTHER" id="PTHR43253">
    <property type="entry name" value="TRICORN PROTEASE HOMOLOG 2-RELATED"/>
    <property type="match status" value="1"/>
</dbReference>
<evidence type="ECO:0000256" key="4">
    <source>
        <dbReference type="ARBA" id="ARBA00022670"/>
    </source>
</evidence>
<keyword evidence="4" id="KW-0645">Protease</keyword>
<dbReference type="Pfam" id="PF07676">
    <property type="entry name" value="PD40"/>
    <property type="match status" value="1"/>
</dbReference>
<keyword evidence="6" id="KW-0720">Serine protease</keyword>
<dbReference type="SUPFAM" id="SSF69304">
    <property type="entry name" value="Tricorn protease N-terminal domain"/>
    <property type="match status" value="1"/>
</dbReference>
<keyword evidence="3" id="KW-0963">Cytoplasm</keyword>
<dbReference type="Proteomes" id="UP000240838">
    <property type="component" value="Unassembled WGS sequence"/>
</dbReference>
<evidence type="ECO:0000313" key="7">
    <source>
        <dbReference type="EMBL" id="PSN90182.1"/>
    </source>
</evidence>
<comment type="caution">
    <text evidence="7">The sequence shown here is derived from an EMBL/GenBank/DDBJ whole genome shotgun (WGS) entry which is preliminary data.</text>
</comment>
<protein>
    <recommendedName>
        <fullName evidence="9">Dipeptidylpeptidase IV N-terminal domain-containing protein</fullName>
    </recommendedName>
</protein>
<evidence type="ECO:0000256" key="1">
    <source>
        <dbReference type="ARBA" id="ARBA00004496"/>
    </source>
</evidence>
<dbReference type="EMBL" id="NEXA01000186">
    <property type="protein sequence ID" value="PSN90182.1"/>
    <property type="molecule type" value="Genomic_DNA"/>
</dbReference>
<dbReference type="PANTHER" id="PTHR43253:SF1">
    <property type="entry name" value="TRICORN PROTEASE HOMOLOG 2-RELATED"/>
    <property type="match status" value="1"/>
</dbReference>
<feature type="non-terminal residue" evidence="7">
    <location>
        <position position="83"/>
    </location>
</feature>
<gene>
    <name evidence="7" type="ORF">B9P99_04995</name>
</gene>
<sequence>MDAYILYPTIHERKLAFVAEDDLWLAELPEDPEREIVARRITNALGVVSNPRFSPDGRYIAFRLLQGSELQVAEVYTIPVEGG</sequence>
<organism evidence="7 8">
    <name type="scientific">Candidatus Marsarchaeota G1 archaeon OSP_B</name>
    <dbReference type="NCBI Taxonomy" id="1978153"/>
    <lineage>
        <taxon>Archaea</taxon>
        <taxon>Candidatus Marsarchaeota</taxon>
        <taxon>Candidatus Marsarchaeota group 1</taxon>
    </lineage>
</organism>
<comment type="subcellular location">
    <subcellularLocation>
        <location evidence="1">Cytoplasm</location>
    </subcellularLocation>
</comment>
<proteinExistence type="inferred from homology"/>
<keyword evidence="5" id="KW-0378">Hydrolase</keyword>
<dbReference type="Gene3D" id="2.120.10.60">
    <property type="entry name" value="Tricorn protease N-terminal domain"/>
    <property type="match status" value="1"/>
</dbReference>
<dbReference type="InterPro" id="IPR012393">
    <property type="entry name" value="Tricorn_protease"/>
</dbReference>
<dbReference type="AlphaFoldDB" id="A0A2R6AUY9"/>
<accession>A0A2R6AUY9</accession>
<comment type="similarity">
    <text evidence="2">Belongs to the peptidase S41B family.</text>
</comment>
<name>A0A2R6AUY9_9ARCH</name>
<evidence type="ECO:0000256" key="2">
    <source>
        <dbReference type="ARBA" id="ARBA00008524"/>
    </source>
</evidence>
<evidence type="ECO:0000313" key="8">
    <source>
        <dbReference type="Proteomes" id="UP000240838"/>
    </source>
</evidence>
<evidence type="ECO:0000256" key="3">
    <source>
        <dbReference type="ARBA" id="ARBA00022490"/>
    </source>
</evidence>
<dbReference type="InterPro" id="IPR011659">
    <property type="entry name" value="WD40"/>
</dbReference>
<reference evidence="7 8" key="1">
    <citation type="submission" date="2017-04" db="EMBL/GenBank/DDBJ databases">
        <title>Novel microbial lineages endemic to geothermal iron-oxide mats fill important gaps in the evolutionary history of Archaea.</title>
        <authorList>
            <person name="Jay Z.J."/>
            <person name="Beam J.P."/>
            <person name="Dlakic M."/>
            <person name="Rusch D.B."/>
            <person name="Kozubal M.A."/>
            <person name="Inskeep W.P."/>
        </authorList>
    </citation>
    <scope>NUCLEOTIDE SEQUENCE [LARGE SCALE GENOMIC DNA]</scope>
    <source>
        <strain evidence="7">OSP_B</strain>
    </source>
</reference>
<dbReference type="GO" id="GO:0005737">
    <property type="term" value="C:cytoplasm"/>
    <property type="evidence" value="ECO:0007669"/>
    <property type="project" value="UniProtKB-SubCell"/>
</dbReference>
<evidence type="ECO:0000256" key="5">
    <source>
        <dbReference type="ARBA" id="ARBA00022801"/>
    </source>
</evidence>